<comment type="caution">
    <text evidence="2">The sequence shown here is derived from an EMBL/GenBank/DDBJ whole genome shotgun (WGS) entry which is preliminary data.</text>
</comment>
<dbReference type="RefSeq" id="WP_380556884.1">
    <property type="nucleotide sequence ID" value="NZ_JBHEZY010000013.1"/>
</dbReference>
<evidence type="ECO:0000313" key="2">
    <source>
        <dbReference type="EMBL" id="MFC1434438.1"/>
    </source>
</evidence>
<feature type="domain" description="NAD(P)-binding" evidence="1">
    <location>
        <begin position="6"/>
        <end position="144"/>
    </location>
</feature>
<dbReference type="InterPro" id="IPR016040">
    <property type="entry name" value="NAD(P)-bd_dom"/>
</dbReference>
<reference evidence="2 3" key="1">
    <citation type="submission" date="2024-09" db="EMBL/GenBank/DDBJ databases">
        <authorList>
            <person name="Lee S.D."/>
        </authorList>
    </citation>
    <scope>NUCLEOTIDE SEQUENCE [LARGE SCALE GENOMIC DNA]</scope>
    <source>
        <strain evidence="2 3">N1-3</strain>
    </source>
</reference>
<organism evidence="2 3">
    <name type="scientific">Streptacidiphilus alkalitolerans</name>
    <dbReference type="NCBI Taxonomy" id="3342712"/>
    <lineage>
        <taxon>Bacteria</taxon>
        <taxon>Bacillati</taxon>
        <taxon>Actinomycetota</taxon>
        <taxon>Actinomycetes</taxon>
        <taxon>Kitasatosporales</taxon>
        <taxon>Streptomycetaceae</taxon>
        <taxon>Streptacidiphilus</taxon>
    </lineage>
</organism>
<dbReference type="GO" id="GO:0003955">
    <property type="term" value="F:NAD(P)H dehydrogenase (quinone) activity"/>
    <property type="evidence" value="ECO:0007669"/>
    <property type="project" value="UniProtKB-EC"/>
</dbReference>
<dbReference type="Pfam" id="PF13460">
    <property type="entry name" value="NAD_binding_10"/>
    <property type="match status" value="1"/>
</dbReference>
<sequence>MIVITGANGQLGRAVVENLLARVPAADLGVSVRDQDKARTLQERGVRVRRGDFTDPQSLAHAFEGASQVLIVSADTTGEAAVNAHRTAVQAAKTAGVRRVLYSSHMGVNPSSPFAPMPDHAATETALRDSGLAFTSLRNGFYASTTLMLLRGALQTGELAAPEDGPVSWTTHADLAEAAAIVLATEGRFEGPTPPLTGSEALDLADVAAIASDLTGHPIKRVTTTDEQYQATLVSHGVPESQAAMLVGLFVASRRGEFAEVDPTLATLLGRPPTLLRDFLKATIATT</sequence>
<dbReference type="Gene3D" id="3.40.50.720">
    <property type="entry name" value="NAD(P)-binding Rossmann-like Domain"/>
    <property type="match status" value="1"/>
</dbReference>
<dbReference type="Gene3D" id="3.90.25.10">
    <property type="entry name" value="UDP-galactose 4-epimerase, domain 1"/>
    <property type="match status" value="1"/>
</dbReference>
<evidence type="ECO:0000313" key="3">
    <source>
        <dbReference type="Proteomes" id="UP001592530"/>
    </source>
</evidence>
<dbReference type="PANTHER" id="PTHR47129">
    <property type="entry name" value="QUINONE OXIDOREDUCTASE 2"/>
    <property type="match status" value="1"/>
</dbReference>
<name>A0ABV6X827_9ACTN</name>
<proteinExistence type="predicted"/>
<dbReference type="InterPro" id="IPR036291">
    <property type="entry name" value="NAD(P)-bd_dom_sf"/>
</dbReference>
<dbReference type="CDD" id="cd05269">
    <property type="entry name" value="TMR_SDR_a"/>
    <property type="match status" value="1"/>
</dbReference>
<dbReference type="InterPro" id="IPR052718">
    <property type="entry name" value="NmrA-type_oxidoreductase"/>
</dbReference>
<keyword evidence="2" id="KW-0560">Oxidoreductase</keyword>
<accession>A0ABV6X827</accession>
<dbReference type="EC" id="1.6.5.2" evidence="2"/>
<dbReference type="EMBL" id="JBHEZY010000013">
    <property type="protein sequence ID" value="MFC1434438.1"/>
    <property type="molecule type" value="Genomic_DNA"/>
</dbReference>
<dbReference type="Proteomes" id="UP001592530">
    <property type="component" value="Unassembled WGS sequence"/>
</dbReference>
<evidence type="ECO:0000259" key="1">
    <source>
        <dbReference type="Pfam" id="PF13460"/>
    </source>
</evidence>
<gene>
    <name evidence="2" type="ORF">ACEZDB_27745</name>
</gene>
<dbReference type="SUPFAM" id="SSF51735">
    <property type="entry name" value="NAD(P)-binding Rossmann-fold domains"/>
    <property type="match status" value="1"/>
</dbReference>
<dbReference type="PANTHER" id="PTHR47129:SF1">
    <property type="entry name" value="NMRA-LIKE DOMAIN-CONTAINING PROTEIN"/>
    <property type="match status" value="1"/>
</dbReference>
<protein>
    <submittedName>
        <fullName evidence="2">SDR family oxidoreductase</fullName>
        <ecNumber evidence="2">1.6.5.2</ecNumber>
    </submittedName>
</protein>